<evidence type="ECO:0000259" key="3">
    <source>
        <dbReference type="PROSITE" id="PS50240"/>
    </source>
</evidence>
<evidence type="ECO:0000256" key="2">
    <source>
        <dbReference type="ARBA" id="ARBA00024195"/>
    </source>
</evidence>
<proteinExistence type="inferred from homology"/>
<dbReference type="Pfam" id="PF00089">
    <property type="entry name" value="Trypsin"/>
    <property type="match status" value="1"/>
</dbReference>
<dbReference type="PROSITE" id="PS50240">
    <property type="entry name" value="TRYPSIN_DOM"/>
    <property type="match status" value="1"/>
</dbReference>
<feature type="domain" description="Peptidase S1" evidence="3">
    <location>
        <begin position="1"/>
        <end position="192"/>
    </location>
</feature>
<comment type="caution">
    <text evidence="4">The sequence shown here is derived from an EMBL/GenBank/DDBJ whole genome shotgun (WGS) entry which is preliminary data.</text>
</comment>
<dbReference type="PANTHER" id="PTHR24256">
    <property type="entry name" value="TRYPTASE-RELATED"/>
    <property type="match status" value="1"/>
</dbReference>
<dbReference type="AlphaFoldDB" id="A0A8K0D2E5"/>
<dbReference type="CDD" id="cd00190">
    <property type="entry name" value="Tryp_SPc"/>
    <property type="match status" value="1"/>
</dbReference>
<keyword evidence="5" id="KW-1185">Reference proteome</keyword>
<protein>
    <recommendedName>
        <fullName evidence="3">Peptidase S1 domain-containing protein</fullName>
    </recommendedName>
</protein>
<keyword evidence="1" id="KW-1015">Disulfide bond</keyword>
<dbReference type="Gene3D" id="2.40.10.10">
    <property type="entry name" value="Trypsin-like serine proteases"/>
    <property type="match status" value="2"/>
</dbReference>
<dbReference type="PRINTS" id="PR00722">
    <property type="entry name" value="CHYMOTRYPSIN"/>
</dbReference>
<dbReference type="PROSITE" id="PS00135">
    <property type="entry name" value="TRYPSIN_SER"/>
    <property type="match status" value="1"/>
</dbReference>
<dbReference type="InterPro" id="IPR009003">
    <property type="entry name" value="Peptidase_S1_PA"/>
</dbReference>
<evidence type="ECO:0000313" key="4">
    <source>
        <dbReference type="EMBL" id="KAF2898163.1"/>
    </source>
</evidence>
<dbReference type="SUPFAM" id="SSF50494">
    <property type="entry name" value="Trypsin-like serine proteases"/>
    <property type="match status" value="1"/>
</dbReference>
<dbReference type="GO" id="GO:0006508">
    <property type="term" value="P:proteolysis"/>
    <property type="evidence" value="ECO:0007669"/>
    <property type="project" value="InterPro"/>
</dbReference>
<evidence type="ECO:0000313" key="5">
    <source>
        <dbReference type="Proteomes" id="UP000801492"/>
    </source>
</evidence>
<dbReference type="InterPro" id="IPR001254">
    <property type="entry name" value="Trypsin_dom"/>
</dbReference>
<dbReference type="InterPro" id="IPR001314">
    <property type="entry name" value="Peptidase_S1A"/>
</dbReference>
<dbReference type="InterPro" id="IPR043504">
    <property type="entry name" value="Peptidase_S1_PA_chymotrypsin"/>
</dbReference>
<dbReference type="GO" id="GO:0004252">
    <property type="term" value="F:serine-type endopeptidase activity"/>
    <property type="evidence" value="ECO:0007669"/>
    <property type="project" value="InterPro"/>
</dbReference>
<evidence type="ECO:0000256" key="1">
    <source>
        <dbReference type="ARBA" id="ARBA00023157"/>
    </source>
</evidence>
<dbReference type="OrthoDB" id="10061449at2759"/>
<dbReference type="InterPro" id="IPR051487">
    <property type="entry name" value="Ser/Thr_Proteases_Immune/Dev"/>
</dbReference>
<sequence>MEVIAGKLRLSENHPDGQTGYVSQLITHPHFKYVSRTINQSTNDLALLELHDALIFTSAVKPIKLPNYGQKFVGDVLLTGWGHVKLRPKPVYATTLQVLRMPLISKKECKRLLDTYPVHPHVLSQSEICTLPYGLNQNACTGDSGGPLIQDRILVGITSWGEENCGQNLTRRAPNVFTEVSEYVTFIKKYTGKQTRSNDFCK</sequence>
<dbReference type="SMART" id="SM00020">
    <property type="entry name" value="Tryp_SPc"/>
    <property type="match status" value="1"/>
</dbReference>
<reference evidence="4" key="1">
    <citation type="submission" date="2019-08" db="EMBL/GenBank/DDBJ databases">
        <title>The genome of the North American firefly Photinus pyralis.</title>
        <authorList>
            <consortium name="Photinus pyralis genome working group"/>
            <person name="Fallon T.R."/>
            <person name="Sander Lower S.E."/>
            <person name="Weng J.-K."/>
        </authorList>
    </citation>
    <scope>NUCLEOTIDE SEQUENCE</scope>
    <source>
        <strain evidence="4">TRF0915ILg1</strain>
        <tissue evidence="4">Whole body</tissue>
    </source>
</reference>
<name>A0A8K0D2E5_IGNLU</name>
<accession>A0A8K0D2E5</accession>
<comment type="similarity">
    <text evidence="2">Belongs to the peptidase S1 family. CLIP subfamily.</text>
</comment>
<gene>
    <name evidence="4" type="ORF">ILUMI_08033</name>
</gene>
<organism evidence="4 5">
    <name type="scientific">Ignelater luminosus</name>
    <name type="common">Cucubano</name>
    <name type="synonym">Pyrophorus luminosus</name>
    <dbReference type="NCBI Taxonomy" id="2038154"/>
    <lineage>
        <taxon>Eukaryota</taxon>
        <taxon>Metazoa</taxon>
        <taxon>Ecdysozoa</taxon>
        <taxon>Arthropoda</taxon>
        <taxon>Hexapoda</taxon>
        <taxon>Insecta</taxon>
        <taxon>Pterygota</taxon>
        <taxon>Neoptera</taxon>
        <taxon>Endopterygota</taxon>
        <taxon>Coleoptera</taxon>
        <taxon>Polyphaga</taxon>
        <taxon>Elateriformia</taxon>
        <taxon>Elateroidea</taxon>
        <taxon>Elateridae</taxon>
        <taxon>Agrypninae</taxon>
        <taxon>Pyrophorini</taxon>
        <taxon>Ignelater</taxon>
    </lineage>
</organism>
<dbReference type="EMBL" id="VTPC01003677">
    <property type="protein sequence ID" value="KAF2898163.1"/>
    <property type="molecule type" value="Genomic_DNA"/>
</dbReference>
<dbReference type="Proteomes" id="UP000801492">
    <property type="component" value="Unassembled WGS sequence"/>
</dbReference>
<dbReference type="InterPro" id="IPR033116">
    <property type="entry name" value="TRYPSIN_SER"/>
</dbReference>